<comment type="similarity">
    <text evidence="6">Belongs to the fabD family.</text>
</comment>
<proteinExistence type="inferred from homology"/>
<dbReference type="InterPro" id="IPR024925">
    <property type="entry name" value="Malonyl_CoA-ACP_transAc"/>
</dbReference>
<evidence type="ECO:0000256" key="2">
    <source>
        <dbReference type="ARBA" id="ARBA00018953"/>
    </source>
</evidence>
<dbReference type="EMBL" id="CP043314">
    <property type="protein sequence ID" value="QEK39140.1"/>
    <property type="molecule type" value="Genomic_DNA"/>
</dbReference>
<dbReference type="InterPro" id="IPR016036">
    <property type="entry name" value="Malonyl_transacylase_ACP-bd"/>
</dbReference>
<reference evidence="9 10" key="1">
    <citation type="submission" date="2019-08" db="EMBL/GenBank/DDBJ databases">
        <title>Highly reduced genomes of protist endosymbionts show evolutionary convergence.</title>
        <authorList>
            <person name="George E."/>
            <person name="Husnik F."/>
            <person name="Tashyreva D."/>
            <person name="Prokopchuk G."/>
            <person name="Horak A."/>
            <person name="Kwong W.K."/>
            <person name="Lukes J."/>
            <person name="Keeling P.J."/>
        </authorList>
    </citation>
    <scope>NUCLEOTIDE SEQUENCE [LARGE SCALE GENOMIC DNA]</scope>
    <source>
        <strain evidence="9">1604HC</strain>
    </source>
</reference>
<evidence type="ECO:0000256" key="7">
    <source>
        <dbReference type="PIRSR" id="PIRSR000446-1"/>
    </source>
</evidence>
<sequence length="342" mass="38099">MKYAFVFPGQGSQKQNMASDFYSCSKLLDTSKNIYPNIENIFKLPDPELSQTENSQPAIFVACSMIWEEINKMYSFSSLSNNAGNNNEHSIQNGHINQADKLQTSDQTTVNKNDTKMIPAPSFFAGHSLGEYSACFASNAINFESGLELIKLRSRLMSKSKGTMFACIGKFDDVQNLCQFVSEKTNKICQIANDNNDTQVVISCENDCIDLINKSYKNFNVKRCIQLKVSGGFHSPLVESVKSELSKGINEVMFNDVEIPVISNKTALPEKIGQKIKDNLMDHVVSGVKWRETIMFMKENGVEKIVEVGGNVLSKISAKLGVDSFSISNKNELLDLESFLNK</sequence>
<dbReference type="SMART" id="SM00827">
    <property type="entry name" value="PKS_AT"/>
    <property type="match status" value="1"/>
</dbReference>
<feature type="active site" evidence="7">
    <location>
        <position position="128"/>
    </location>
</feature>
<dbReference type="Gene3D" id="3.40.366.10">
    <property type="entry name" value="Malonyl-Coenzyme A Acyl Carrier Protein, domain 2"/>
    <property type="match status" value="2"/>
</dbReference>
<dbReference type="AlphaFoldDB" id="A0A5C0UHC5"/>
<evidence type="ECO:0000313" key="9">
    <source>
        <dbReference type="EMBL" id="QEK39140.1"/>
    </source>
</evidence>
<comment type="catalytic activity">
    <reaction evidence="5 6">
        <text>holo-[ACP] + malonyl-CoA = malonyl-[ACP] + CoA</text>
        <dbReference type="Rhea" id="RHEA:41792"/>
        <dbReference type="Rhea" id="RHEA-COMP:9623"/>
        <dbReference type="Rhea" id="RHEA-COMP:9685"/>
        <dbReference type="ChEBI" id="CHEBI:57287"/>
        <dbReference type="ChEBI" id="CHEBI:57384"/>
        <dbReference type="ChEBI" id="CHEBI:64479"/>
        <dbReference type="ChEBI" id="CHEBI:78449"/>
        <dbReference type="EC" id="2.3.1.39"/>
    </reaction>
</comment>
<dbReference type="InterPro" id="IPR014043">
    <property type="entry name" value="Acyl_transferase_dom"/>
</dbReference>
<evidence type="ECO:0000256" key="6">
    <source>
        <dbReference type="PIRNR" id="PIRNR000446"/>
    </source>
</evidence>
<dbReference type="Proteomes" id="UP000324924">
    <property type="component" value="Chromosome"/>
</dbReference>
<dbReference type="Pfam" id="PF00698">
    <property type="entry name" value="Acyl_transf_1"/>
    <property type="match status" value="1"/>
</dbReference>
<dbReference type="EC" id="2.3.1.39" evidence="1 6"/>
<dbReference type="SUPFAM" id="SSF55048">
    <property type="entry name" value="Probable ACP-binding domain of malonyl-CoA ACP transacylase"/>
    <property type="match status" value="1"/>
</dbReference>
<evidence type="ECO:0000313" key="10">
    <source>
        <dbReference type="Proteomes" id="UP000324924"/>
    </source>
</evidence>
<name>A0A5C0UHC5_9PROT</name>
<protein>
    <recommendedName>
        <fullName evidence="2 6">Malonyl CoA-acyl carrier protein transacylase</fullName>
        <ecNumber evidence="1 6">2.3.1.39</ecNumber>
    </recommendedName>
</protein>
<accession>A0A5C0UHC5</accession>
<dbReference type="PIRSF" id="PIRSF000446">
    <property type="entry name" value="Mct"/>
    <property type="match status" value="1"/>
</dbReference>
<evidence type="ECO:0000259" key="8">
    <source>
        <dbReference type="SMART" id="SM00827"/>
    </source>
</evidence>
<dbReference type="GO" id="GO:0004314">
    <property type="term" value="F:[acyl-carrier-protein] S-malonyltransferase activity"/>
    <property type="evidence" value="ECO:0007669"/>
    <property type="project" value="UniProtKB-EC"/>
</dbReference>
<dbReference type="KEGG" id="nabu:FZC36_01680"/>
<evidence type="ECO:0000256" key="1">
    <source>
        <dbReference type="ARBA" id="ARBA00013258"/>
    </source>
</evidence>
<dbReference type="OrthoDB" id="9808564at2"/>
<keyword evidence="4 6" id="KW-0012">Acyltransferase</keyword>
<dbReference type="SUPFAM" id="SSF52151">
    <property type="entry name" value="FabD/lysophospholipase-like"/>
    <property type="match status" value="1"/>
</dbReference>
<dbReference type="InterPro" id="IPR001227">
    <property type="entry name" value="Ac_transferase_dom_sf"/>
</dbReference>
<evidence type="ECO:0000256" key="5">
    <source>
        <dbReference type="ARBA" id="ARBA00048462"/>
    </source>
</evidence>
<gene>
    <name evidence="9" type="ORF">FZC36_01680</name>
</gene>
<organism evidence="9 10">
    <name type="scientific">Candidatus Nesciobacter abundans</name>
    <dbReference type="NCBI Taxonomy" id="2601668"/>
    <lineage>
        <taxon>Bacteria</taxon>
        <taxon>Pseudomonadati</taxon>
        <taxon>Pseudomonadota</taxon>
        <taxon>Alphaproteobacteria</taxon>
        <taxon>Holosporales</taxon>
        <taxon>Holosporaceae</taxon>
        <taxon>Candidatus Nesciobacter</taxon>
    </lineage>
</organism>
<dbReference type="PANTHER" id="PTHR42681">
    <property type="entry name" value="MALONYL-COA-ACYL CARRIER PROTEIN TRANSACYLASE, MITOCHONDRIAL"/>
    <property type="match status" value="1"/>
</dbReference>
<dbReference type="InterPro" id="IPR050858">
    <property type="entry name" value="Mal-CoA-ACP_Trans/PKS_FabD"/>
</dbReference>
<dbReference type="Gene3D" id="3.30.70.250">
    <property type="entry name" value="Malonyl-CoA ACP transacylase, ACP-binding"/>
    <property type="match status" value="1"/>
</dbReference>
<feature type="active site" evidence="7">
    <location>
        <position position="234"/>
    </location>
</feature>
<keyword evidence="10" id="KW-1185">Reference proteome</keyword>
<dbReference type="GO" id="GO:0006633">
    <property type="term" value="P:fatty acid biosynthetic process"/>
    <property type="evidence" value="ECO:0007669"/>
    <property type="project" value="TreeGrafter"/>
</dbReference>
<dbReference type="RefSeq" id="WP_148972263.1">
    <property type="nucleotide sequence ID" value="NZ_CP043314.1"/>
</dbReference>
<dbReference type="PANTHER" id="PTHR42681:SF1">
    <property type="entry name" value="MALONYL-COA-ACYL CARRIER PROTEIN TRANSACYLASE, MITOCHONDRIAL"/>
    <property type="match status" value="1"/>
</dbReference>
<dbReference type="InterPro" id="IPR016035">
    <property type="entry name" value="Acyl_Trfase/lysoPLipase"/>
</dbReference>
<keyword evidence="3 6" id="KW-0808">Transferase</keyword>
<evidence type="ECO:0000256" key="4">
    <source>
        <dbReference type="ARBA" id="ARBA00023315"/>
    </source>
</evidence>
<feature type="domain" description="Malonyl-CoA:ACP transacylase (MAT)" evidence="8">
    <location>
        <begin position="6"/>
        <end position="332"/>
    </location>
</feature>
<evidence type="ECO:0000256" key="3">
    <source>
        <dbReference type="ARBA" id="ARBA00022679"/>
    </source>
</evidence>